<gene>
    <name evidence="1" type="ORF">QCA50_003557</name>
</gene>
<comment type="caution">
    <text evidence="1">The sequence shown here is derived from an EMBL/GenBank/DDBJ whole genome shotgun (WGS) entry which is preliminary data.</text>
</comment>
<dbReference type="AlphaFoldDB" id="A0AAW0GMX3"/>
<organism evidence="1 2">
    <name type="scientific">Cerrena zonata</name>
    <dbReference type="NCBI Taxonomy" id="2478898"/>
    <lineage>
        <taxon>Eukaryota</taxon>
        <taxon>Fungi</taxon>
        <taxon>Dikarya</taxon>
        <taxon>Basidiomycota</taxon>
        <taxon>Agaricomycotina</taxon>
        <taxon>Agaricomycetes</taxon>
        <taxon>Polyporales</taxon>
        <taxon>Cerrenaceae</taxon>
        <taxon>Cerrena</taxon>
    </lineage>
</organism>
<name>A0AAW0GMX3_9APHY</name>
<evidence type="ECO:0000313" key="2">
    <source>
        <dbReference type="Proteomes" id="UP001385951"/>
    </source>
</evidence>
<accession>A0AAW0GMX3</accession>
<keyword evidence="2" id="KW-1185">Reference proteome</keyword>
<protein>
    <submittedName>
        <fullName evidence="1">Uncharacterized protein</fullName>
    </submittedName>
</protein>
<evidence type="ECO:0000313" key="1">
    <source>
        <dbReference type="EMBL" id="KAK7693982.1"/>
    </source>
</evidence>
<dbReference type="EMBL" id="JASBNA010000003">
    <property type="protein sequence ID" value="KAK7693982.1"/>
    <property type="molecule type" value="Genomic_DNA"/>
</dbReference>
<proteinExistence type="predicted"/>
<sequence>MPRRTQPEIAMTAVGSKPRRAQAKVAFRKVDSIVDSADEDNNDMDIDGEDSGGDEQMLEMITLLKDFQKRKASVSSARNAAFQSKKNALYEDARKNAQSVVTEGVAYVDQFKTRIAEMKANELSKEQHVKQLSSIMKSLDEPLKEALRVYKGLFEDLSRCRAHEINETSAMLEAHVLERQYSRRRMIKHAKARMDDGLEQQKLATDASNLIKHYKALLRS</sequence>
<dbReference type="Proteomes" id="UP001385951">
    <property type="component" value="Unassembled WGS sequence"/>
</dbReference>
<reference evidence="1 2" key="1">
    <citation type="submission" date="2022-09" db="EMBL/GenBank/DDBJ databases">
        <authorList>
            <person name="Palmer J.M."/>
        </authorList>
    </citation>
    <scope>NUCLEOTIDE SEQUENCE [LARGE SCALE GENOMIC DNA]</scope>
    <source>
        <strain evidence="1 2">DSM 7382</strain>
    </source>
</reference>